<comment type="caution">
    <text evidence="3">The sequence shown here is derived from an EMBL/GenBank/DDBJ whole genome shotgun (WGS) entry which is preliminary data.</text>
</comment>
<accession>A0A167VWL9</accession>
<evidence type="ECO:0000313" key="4">
    <source>
        <dbReference type="Proteomes" id="UP000242877"/>
    </source>
</evidence>
<evidence type="ECO:0008006" key="5">
    <source>
        <dbReference type="Google" id="ProtNLM"/>
    </source>
</evidence>
<dbReference type="PANTHER" id="PTHR23242">
    <property type="entry name" value="TRANSCRIPTION FACTOR HOXA13"/>
    <property type="match status" value="1"/>
</dbReference>
<keyword evidence="2" id="KW-1133">Transmembrane helix</keyword>
<evidence type="ECO:0000256" key="1">
    <source>
        <dbReference type="SAM" id="MobiDB-lite"/>
    </source>
</evidence>
<proteinExistence type="predicted"/>
<dbReference type="Proteomes" id="UP000242877">
    <property type="component" value="Unassembled WGS sequence"/>
</dbReference>
<reference evidence="3 4" key="1">
    <citation type="journal article" date="2016" name="Genome Biol. Evol.">
        <title>Divergent and convergent evolution of fungal pathogenicity.</title>
        <authorList>
            <person name="Shang Y."/>
            <person name="Xiao G."/>
            <person name="Zheng P."/>
            <person name="Cen K."/>
            <person name="Zhan S."/>
            <person name="Wang C."/>
        </authorList>
    </citation>
    <scope>NUCLEOTIDE SEQUENCE [LARGE SCALE GENOMIC DNA]</scope>
    <source>
        <strain evidence="3 4">ARSEF 7405</strain>
    </source>
</reference>
<dbReference type="PANTHER" id="PTHR23242:SF9">
    <property type="entry name" value="TRANSCRIPTION FACTOR HOXA13"/>
    <property type="match status" value="1"/>
</dbReference>
<feature type="region of interest" description="Disordered" evidence="1">
    <location>
        <begin position="957"/>
        <end position="990"/>
    </location>
</feature>
<sequence>MPDNDGILPTKEARASRRSSPPRRSCACRLIRWIIGFVLRLAIWYIIIASLIYCPSSPSDPSQELSETKAKICHPYFCARSFLHPHVVTYYDQYAAPYVEIAQPYAERIHENVYVPVKQYTQDKYYEHGDQHVKRAITYVQDEWDRVAGPKVREVADTVRNKYVTVVEPSAQQMLEASAPYQEAALTLQSKAKYHAGHIATFYAEKYNQFVKPYVAQGLVKGQEYAVVAADKAVPYSKQALSAAVGFWTETVRPRITGLYSQNIEPQLVKIGRKLATYREARGRRANITDATSLKSDDEPLHTSTSYVASYSSVPPIEDSQTQTASYVAPPVVAASSTFSQPAPAQTVQRNAADDLIEWETKFANSVDKGSAELLKQISDIVDQKRASNPIEHANSLVEDLNERITSQFDGVKSTIIDLITSLPKNTSPEDHDAALEALQDKIKSAGLDIKSTAQLLREYITELIKSLLNEVMSATNKTLDVISNIQILGIEQIGMKWAWMENVSYEDWTKYNALKNAEPTWKNDVRDIAILHEGLIKLRREADGVLAVGMDAMEKAAAELKELHEIGKWKILAEDKSEEFEVREEAPEVVRSERRKQLGLDLEETRSESEEEAVAGGHIDVEPPQQVMDAFPPEVPEEEEVIASNAENVDASSAIPTTDVPSPISSSSSAAIPSSDPHSEISDILGDPWEPTTEILPSTTSSSPATPPSETTHHHTSVWGGVAAAELDPDSISARYASQTDIDNEETPANINAALESEKARDVEDFIAQSPSPSPSPAPTSTGGATVPEPMMSQASAQLNSALLAATEALSAAIEQATGGPVVLDAKRRYYEAVGHAHDAFSSAIAEPGTISAAASSAIVDAYDEDEGVTATVSHTSTNTKTSTTTTTTAAAATAAADIAAPEDEFESISSMIAASLDAVLYSISSVTVDAASTQSVVADAKSRYSAAMAAASSSSSSLKAAAEEKEKLERRSTFSPPSRADETGMDGEPVYTILPVSGGCCECCAR</sequence>
<evidence type="ECO:0000256" key="2">
    <source>
        <dbReference type="SAM" id="Phobius"/>
    </source>
</evidence>
<feature type="compositionally biased region" description="Low complexity" evidence="1">
    <location>
        <begin position="698"/>
        <end position="711"/>
    </location>
</feature>
<dbReference type="OrthoDB" id="3260408at2759"/>
<feature type="region of interest" description="Disordered" evidence="1">
    <location>
        <begin position="1"/>
        <end position="22"/>
    </location>
</feature>
<feature type="region of interest" description="Disordered" evidence="1">
    <location>
        <begin position="647"/>
        <end position="721"/>
    </location>
</feature>
<name>A0A167VWL9_9EURO</name>
<keyword evidence="2" id="KW-0812">Transmembrane</keyword>
<feature type="compositionally biased region" description="Polar residues" evidence="1">
    <location>
        <begin position="647"/>
        <end position="661"/>
    </location>
</feature>
<keyword evidence="2" id="KW-0472">Membrane</keyword>
<feature type="transmembrane region" description="Helical" evidence="2">
    <location>
        <begin position="30"/>
        <end position="53"/>
    </location>
</feature>
<evidence type="ECO:0000313" key="3">
    <source>
        <dbReference type="EMBL" id="KZZ88108.1"/>
    </source>
</evidence>
<feature type="region of interest" description="Disordered" evidence="1">
    <location>
        <begin position="768"/>
        <end position="790"/>
    </location>
</feature>
<dbReference type="AlphaFoldDB" id="A0A167VWL9"/>
<organism evidence="3 4">
    <name type="scientific">Ascosphaera apis ARSEF 7405</name>
    <dbReference type="NCBI Taxonomy" id="392613"/>
    <lineage>
        <taxon>Eukaryota</taxon>
        <taxon>Fungi</taxon>
        <taxon>Dikarya</taxon>
        <taxon>Ascomycota</taxon>
        <taxon>Pezizomycotina</taxon>
        <taxon>Eurotiomycetes</taxon>
        <taxon>Eurotiomycetidae</taxon>
        <taxon>Onygenales</taxon>
        <taxon>Ascosphaeraceae</taxon>
        <taxon>Ascosphaera</taxon>
    </lineage>
</organism>
<dbReference type="EMBL" id="AZGZ01000028">
    <property type="protein sequence ID" value="KZZ88108.1"/>
    <property type="molecule type" value="Genomic_DNA"/>
</dbReference>
<feature type="compositionally biased region" description="Basic and acidic residues" evidence="1">
    <location>
        <begin position="963"/>
        <end position="974"/>
    </location>
</feature>
<gene>
    <name evidence="3" type="ORF">AAP_05168</name>
</gene>
<dbReference type="VEuPathDB" id="FungiDB:AAP_05168"/>
<protein>
    <recommendedName>
        <fullName evidence="5">Transcription factor hoxa13</fullName>
    </recommendedName>
</protein>
<feature type="compositionally biased region" description="Low complexity" evidence="1">
    <location>
        <begin position="662"/>
        <end position="676"/>
    </location>
</feature>
<keyword evidence="4" id="KW-1185">Reference proteome</keyword>